<dbReference type="Gene3D" id="3.90.226.10">
    <property type="entry name" value="2-enoyl-CoA Hydratase, Chain A, domain 1"/>
    <property type="match status" value="1"/>
</dbReference>
<dbReference type="InterPro" id="IPR051053">
    <property type="entry name" value="ECH/Chromodomain_protein"/>
</dbReference>
<keyword evidence="2" id="KW-1185">Reference proteome</keyword>
<feature type="region of interest" description="Disordered" evidence="1">
    <location>
        <begin position="448"/>
        <end position="585"/>
    </location>
</feature>
<dbReference type="PANTHER" id="PTHR43684">
    <property type="match status" value="1"/>
</dbReference>
<evidence type="ECO:0000313" key="3">
    <source>
        <dbReference type="RefSeq" id="XP_011500458.1"/>
    </source>
</evidence>
<dbReference type="RefSeq" id="XP_011500458.1">
    <property type="nucleotide sequence ID" value="XM_011502156.1"/>
</dbReference>
<protein>
    <submittedName>
        <fullName evidence="3">Uncharacterized protein LOC105364270</fullName>
    </submittedName>
</protein>
<feature type="compositionally biased region" description="Acidic residues" evidence="1">
    <location>
        <begin position="413"/>
        <end position="424"/>
    </location>
</feature>
<proteinExistence type="predicted"/>
<dbReference type="PANTHER" id="PTHR43684:SF11">
    <property type="entry name" value="CHROMO DOMAIN-CONTAINING PROTEIN"/>
    <property type="match status" value="1"/>
</dbReference>
<dbReference type="InterPro" id="IPR029045">
    <property type="entry name" value="ClpP/crotonase-like_dom_sf"/>
</dbReference>
<feature type="compositionally biased region" description="Basic and acidic residues" evidence="1">
    <location>
        <begin position="863"/>
        <end position="882"/>
    </location>
</feature>
<feature type="compositionally biased region" description="Polar residues" evidence="1">
    <location>
        <begin position="529"/>
        <end position="548"/>
    </location>
</feature>
<dbReference type="Gene3D" id="1.10.12.10">
    <property type="entry name" value="Lyase 2-enoyl-coa Hydratase, Chain A, domain 2"/>
    <property type="match status" value="1"/>
</dbReference>
<feature type="region of interest" description="Disordered" evidence="1">
    <location>
        <begin position="412"/>
        <end position="435"/>
    </location>
</feature>
<evidence type="ECO:0000256" key="1">
    <source>
        <dbReference type="SAM" id="MobiDB-lite"/>
    </source>
</evidence>
<dbReference type="SUPFAM" id="SSF52096">
    <property type="entry name" value="ClpP/crotonase"/>
    <property type="match status" value="1"/>
</dbReference>
<feature type="compositionally biased region" description="Polar residues" evidence="1">
    <location>
        <begin position="483"/>
        <end position="512"/>
    </location>
</feature>
<dbReference type="Pfam" id="PF00378">
    <property type="entry name" value="ECH_1"/>
    <property type="match status" value="1"/>
</dbReference>
<feature type="compositionally biased region" description="Basic and acidic residues" evidence="1">
    <location>
        <begin position="843"/>
        <end position="853"/>
    </location>
</feature>
<dbReference type="InterPro" id="IPR001753">
    <property type="entry name" value="Enoyl-CoA_hydra/iso"/>
</dbReference>
<dbReference type="CDD" id="cd06558">
    <property type="entry name" value="crotonase-like"/>
    <property type="match status" value="1"/>
</dbReference>
<reference evidence="3" key="1">
    <citation type="submission" date="2025-08" db="UniProtKB">
        <authorList>
            <consortium name="RefSeq"/>
        </authorList>
    </citation>
    <scope>IDENTIFICATION</scope>
</reference>
<feature type="compositionally biased region" description="Polar residues" evidence="1">
    <location>
        <begin position="771"/>
        <end position="789"/>
    </location>
</feature>
<feature type="region of interest" description="Disordered" evidence="1">
    <location>
        <begin position="1096"/>
        <end position="1135"/>
    </location>
</feature>
<dbReference type="Proteomes" id="UP000695007">
    <property type="component" value="Unplaced"/>
</dbReference>
<dbReference type="CTD" id="116874"/>
<feature type="region of interest" description="Disordered" evidence="1">
    <location>
        <begin position="1253"/>
        <end position="1282"/>
    </location>
</feature>
<evidence type="ECO:0000313" key="2">
    <source>
        <dbReference type="Proteomes" id="UP000695007"/>
    </source>
</evidence>
<feature type="region of interest" description="Disordered" evidence="1">
    <location>
        <begin position="1162"/>
        <end position="1184"/>
    </location>
</feature>
<feature type="compositionally biased region" description="Low complexity" evidence="1">
    <location>
        <begin position="1298"/>
        <end position="1309"/>
    </location>
</feature>
<feature type="region of interest" description="Disordered" evidence="1">
    <location>
        <begin position="1210"/>
        <end position="1229"/>
    </location>
</feature>
<feature type="compositionally biased region" description="Polar residues" evidence="1">
    <location>
        <begin position="813"/>
        <end position="824"/>
    </location>
</feature>
<feature type="region of interest" description="Disordered" evidence="1">
    <location>
        <begin position="745"/>
        <end position="939"/>
    </location>
</feature>
<feature type="region of interest" description="Disordered" evidence="1">
    <location>
        <begin position="700"/>
        <end position="729"/>
    </location>
</feature>
<gene>
    <name evidence="3" type="primary">LOC105364270</name>
</gene>
<sequence length="1596" mass="175396">MEQHEEVYEQVIEVNNTNEGSKFISQNLVQDIVVQNDNNQQSNVNCETPGLEIMLPNDCINVQDQCNSNVVISCNEDGIGNEKQTENVIFKEESNKDESISQINNVEDVSSYNDSHKEDKIEFIVHDQTPYQENFEANNSVDLVTNKENISEIITNISESVPVMIENDPVPASIHHESINNHDDSLANSEKAESANEIIDKNVQESDQELQNVSTNDTGAESFVSTIESEKIESTDVESTSVVNEVTNDNAVIPTKEDLETELANHCQKEEEKEGSSACISNININLPNEERDSEILHVSLEKVKDSEVVTETINDTKIVANSDDVAILTEFNSVEHNAPIEIPDEEERQNCTKSIAIDDKCEAKEEVKVETKEENQLTKGKGDETGMELKVNEQVKEVKCSEASECQLVNENVEEEEEDEEELDLHLSTQSTENHSKVIQDIFDDWQDENGEDDNNQSSTIFKDNHDSVEMELQSLLDDGAQQEQTICSSNSTEHSINSNENCKNAEQSSDAVVGKAKALRSEKASPLSKNSDSKALSNKSQKSVTNYIPLKDHFLGRSPKNSNQDQSDLKQKVQSPRPGVKVPGLHLTSQIASTAEVNEVLKERLREKQKDLVVPKTADIVFVKKITQRLSSQLSAASGCNVPPLIPLQSVLGDNENDKDKSIEEALTESSKTVPVVAMASTDNKELLAILEGDVDPDWSNLKPQTMTEDGSNRVTSSGDFHNTGSKLDPIVERELALKQLLELPNISPKKNNSGMPKKTKKATKSSSNRDSSNQLELRLANNSKTEIINLDSTEEDSPKKDNKATKALKENNNQNTRSSAASVIELSVEESRSGRKRKLTEKAREHELNVKRQKVYKGKLVPDGKRSSQESEDSGKSKTESGNTSSSGSNSPVPRTEVESSVPEVPKPGQSKPEARTRLGSETKQGRFESRQQSAAARAAVVKSKMAHVKRSKIGLLKKDTPISKRKLAVKNFLRQKSSGKKPLAAAKTKLQLAAATKSASQNKTVVEKLVTAAPVTKTKKIVTEIDRLLQDEGVVNLLYDVEQPDSRKRLIPITKSQKKVMDVEKAERELMLRTKLVRNAVLRLRNSSATNLKISPRSRRNVAAAPSPTDPPPPAAEKKSSEPIRLQKSSATPAVNADFIIPAKIRNAADASRIIRRHSSSSFSSASASPRVSIDLPSEQAKTEEAEIQIKTKRKTPQELNDKLDAKKTKKKVNTEKPAVKKEPVKKVTTRSNVVALVTTPPAVIAKAVQKNKKVPKIKASSDTSLNEAKTPPKSQDELSACLAEAASALLSSINNTSRSTNTSTNRKKGSTNNAKSQAADDEKVDIKKLFSNKEINVRQQGNLVQLILTPSTPVSGIRNAITIQVMNEIREALSILKTDDDCRVVLFTSTGTSFCEGLELSFLLHSNKEERKIRAEEMSNTVKEFIKALATFNKPIVAGVQGAAVGLGVTMLPLFDLVIASDKATFATPYGKLGQISEGAAVLTLSHCLGNAVTNELLLGGRTLTASEALRAGLVTRVLWPDRFQVELLPSVKTMSEQSSQSMVATKALLRHGLREKLDVALESESLLLIQHWCTLECQEAIKAYIDEKGQ</sequence>
<feature type="compositionally biased region" description="Basic and acidic residues" evidence="1">
    <location>
        <begin position="916"/>
        <end position="933"/>
    </location>
</feature>
<feature type="compositionally biased region" description="Low complexity" evidence="1">
    <location>
        <begin position="1164"/>
        <end position="1178"/>
    </location>
</feature>
<accession>A0AAJ7DXX1</accession>
<feature type="compositionally biased region" description="Polar residues" evidence="1">
    <location>
        <begin position="704"/>
        <end position="728"/>
    </location>
</feature>
<dbReference type="KEGG" id="csol:105364270"/>
<dbReference type="InterPro" id="IPR014748">
    <property type="entry name" value="Enoyl-CoA_hydra_C"/>
</dbReference>
<dbReference type="GeneID" id="105364270"/>
<organism evidence="2 3">
    <name type="scientific">Ceratosolen solmsi marchali</name>
    <dbReference type="NCBI Taxonomy" id="326594"/>
    <lineage>
        <taxon>Eukaryota</taxon>
        <taxon>Metazoa</taxon>
        <taxon>Ecdysozoa</taxon>
        <taxon>Arthropoda</taxon>
        <taxon>Hexapoda</taxon>
        <taxon>Insecta</taxon>
        <taxon>Pterygota</taxon>
        <taxon>Neoptera</taxon>
        <taxon>Endopterygota</taxon>
        <taxon>Hymenoptera</taxon>
        <taxon>Apocrita</taxon>
        <taxon>Proctotrupomorpha</taxon>
        <taxon>Chalcidoidea</taxon>
        <taxon>Agaonidae</taxon>
        <taxon>Agaoninae</taxon>
        <taxon>Ceratosolen</taxon>
    </lineage>
</organism>
<feature type="region of interest" description="Disordered" evidence="1">
    <location>
        <begin position="1298"/>
        <end position="1324"/>
    </location>
</feature>
<feature type="compositionally biased region" description="Basic and acidic residues" evidence="1">
    <location>
        <begin position="799"/>
        <end position="812"/>
    </location>
</feature>
<feature type="compositionally biased region" description="Low complexity" evidence="1">
    <location>
        <begin position="883"/>
        <end position="894"/>
    </location>
</feature>
<name>A0AAJ7DXX1_9HYME</name>